<gene>
    <name evidence="2" type="ORF">PAC_18988</name>
</gene>
<accession>A0A1L7XVQ9</accession>
<sequence length="204" mass="22971">MKKDYDGVPLSKTPGANTTITDKEYGVRAKAKRKVKHILHIESPSDDDNEYQAAVESLRTAQPSTPPRTAGAIVNPKAAIKARATRKTAGTLAKSRPYLSRKADLDFLEAHDDLQRAEDGKNASDDEETAARKREGVDKCEEQMEQMERSRQNMRVAWVTARHVQRVRVVDAVPSQQFPEDPFFEQEDDCGFLEFNWGKWGHSG</sequence>
<reference evidence="2 3" key="1">
    <citation type="submission" date="2016-03" db="EMBL/GenBank/DDBJ databases">
        <authorList>
            <person name="Ploux O."/>
        </authorList>
    </citation>
    <scope>NUCLEOTIDE SEQUENCE [LARGE SCALE GENOMIC DNA]</scope>
    <source>
        <strain evidence="2 3">UAMH 11012</strain>
    </source>
</reference>
<name>A0A1L7XVQ9_9HELO</name>
<dbReference type="OrthoDB" id="1708389at2759"/>
<keyword evidence="3" id="KW-1185">Reference proteome</keyword>
<organism evidence="2 3">
    <name type="scientific">Phialocephala subalpina</name>
    <dbReference type="NCBI Taxonomy" id="576137"/>
    <lineage>
        <taxon>Eukaryota</taxon>
        <taxon>Fungi</taxon>
        <taxon>Dikarya</taxon>
        <taxon>Ascomycota</taxon>
        <taxon>Pezizomycotina</taxon>
        <taxon>Leotiomycetes</taxon>
        <taxon>Helotiales</taxon>
        <taxon>Mollisiaceae</taxon>
        <taxon>Phialocephala</taxon>
        <taxon>Phialocephala fortinii species complex</taxon>
    </lineage>
</organism>
<proteinExistence type="predicted"/>
<feature type="region of interest" description="Disordered" evidence="1">
    <location>
        <begin position="59"/>
        <end position="95"/>
    </location>
</feature>
<evidence type="ECO:0000313" key="2">
    <source>
        <dbReference type="EMBL" id="CZR69087.1"/>
    </source>
</evidence>
<protein>
    <submittedName>
        <fullName evidence="2">Uncharacterized protein</fullName>
    </submittedName>
</protein>
<feature type="compositionally biased region" description="Low complexity" evidence="1">
    <location>
        <begin position="77"/>
        <end position="94"/>
    </location>
</feature>
<dbReference type="EMBL" id="FJOG01000065">
    <property type="protein sequence ID" value="CZR69087.1"/>
    <property type="molecule type" value="Genomic_DNA"/>
</dbReference>
<feature type="region of interest" description="Disordered" evidence="1">
    <location>
        <begin position="114"/>
        <end position="148"/>
    </location>
</feature>
<evidence type="ECO:0000256" key="1">
    <source>
        <dbReference type="SAM" id="MobiDB-lite"/>
    </source>
</evidence>
<dbReference type="AlphaFoldDB" id="A0A1L7XVQ9"/>
<dbReference type="STRING" id="576137.A0A1L7XVQ9"/>
<evidence type="ECO:0000313" key="3">
    <source>
        <dbReference type="Proteomes" id="UP000184330"/>
    </source>
</evidence>
<dbReference type="Proteomes" id="UP000184330">
    <property type="component" value="Unassembled WGS sequence"/>
</dbReference>